<dbReference type="InterPro" id="IPR036291">
    <property type="entry name" value="NAD(P)-bd_dom_sf"/>
</dbReference>
<dbReference type="InterPro" id="IPR001509">
    <property type="entry name" value="Epimerase_deHydtase"/>
</dbReference>
<evidence type="ECO:0000256" key="1">
    <source>
        <dbReference type="SAM" id="MobiDB-lite"/>
    </source>
</evidence>
<dbReference type="STRING" id="1344416.A0A139A4I4"/>
<dbReference type="Gene3D" id="3.40.50.720">
    <property type="entry name" value="NAD(P)-binding Rossmann-like Domain"/>
    <property type="match status" value="2"/>
</dbReference>
<proteinExistence type="predicted"/>
<dbReference type="OrthoDB" id="276721at2759"/>
<dbReference type="PANTHER" id="PTHR12126">
    <property type="entry name" value="NADH-UBIQUINONE OXIDOREDUCTASE 39 KDA SUBUNIT-RELATED"/>
    <property type="match status" value="1"/>
</dbReference>
<dbReference type="AlphaFoldDB" id="A0A139A4I4"/>
<evidence type="ECO:0000313" key="3">
    <source>
        <dbReference type="EMBL" id="KXS11700.1"/>
    </source>
</evidence>
<feature type="region of interest" description="Disordered" evidence="1">
    <location>
        <begin position="280"/>
        <end position="311"/>
    </location>
</feature>
<dbReference type="EMBL" id="KQ965797">
    <property type="protein sequence ID" value="KXS11700.1"/>
    <property type="molecule type" value="Genomic_DNA"/>
</dbReference>
<accession>A0A139A4I4</accession>
<gene>
    <name evidence="3" type="ORF">M427DRAFT_72616</name>
</gene>
<sequence length="311" mass="32409">MTPLRVLVIGGTGFLGQHIVKAAVAVGAEVASVSRRGQPTFAGSRVPLWATKVSWHSADILSPTSYASHLANTDAVVYTVGTLFDDTSYKKNVREGNVVGLAAQVAGRALTGAVECVVGGADRVGQSVGGTAGATVRQAASVASMAAQTVGSMAGGTVGRSEQSGGGGYESLNRDGALLLARTIPTYPSIRTFVYISSADLPLPAQLVVDRRYIETKREAEAVVMEGDREGQWRGVVVRPGECGVVEFGDASLVVDGFKTPDPRTYLPLCFVHPPPISHAPPHQASYTPTTDQSRFPSPPPSPSRTSSPPP</sequence>
<dbReference type="GO" id="GO:0005739">
    <property type="term" value="C:mitochondrion"/>
    <property type="evidence" value="ECO:0007669"/>
    <property type="project" value="TreeGrafter"/>
</dbReference>
<protein>
    <submittedName>
        <fullName evidence="3">NAD(P)-binding protein</fullName>
    </submittedName>
</protein>
<dbReference type="Pfam" id="PF01370">
    <property type="entry name" value="Epimerase"/>
    <property type="match status" value="1"/>
</dbReference>
<evidence type="ECO:0000313" key="4">
    <source>
        <dbReference type="Proteomes" id="UP000070544"/>
    </source>
</evidence>
<keyword evidence="4" id="KW-1185">Reference proteome</keyword>
<organism evidence="3 4">
    <name type="scientific">Gonapodya prolifera (strain JEL478)</name>
    <name type="common">Monoblepharis prolifera</name>
    <dbReference type="NCBI Taxonomy" id="1344416"/>
    <lineage>
        <taxon>Eukaryota</taxon>
        <taxon>Fungi</taxon>
        <taxon>Fungi incertae sedis</taxon>
        <taxon>Chytridiomycota</taxon>
        <taxon>Chytridiomycota incertae sedis</taxon>
        <taxon>Monoblepharidomycetes</taxon>
        <taxon>Monoblepharidales</taxon>
        <taxon>Gonapodyaceae</taxon>
        <taxon>Gonapodya</taxon>
    </lineage>
</organism>
<feature type="compositionally biased region" description="Pro residues" evidence="1">
    <location>
        <begin position="297"/>
        <end position="311"/>
    </location>
</feature>
<dbReference type="PANTHER" id="PTHR12126:SF16">
    <property type="entry name" value="MIOREX COMPLEX COMPONENT 2"/>
    <property type="match status" value="1"/>
</dbReference>
<dbReference type="InterPro" id="IPR051207">
    <property type="entry name" value="ComplexI_NDUFA9_subunit"/>
</dbReference>
<dbReference type="GO" id="GO:0044877">
    <property type="term" value="F:protein-containing complex binding"/>
    <property type="evidence" value="ECO:0007669"/>
    <property type="project" value="TreeGrafter"/>
</dbReference>
<dbReference type="SUPFAM" id="SSF51735">
    <property type="entry name" value="NAD(P)-binding Rossmann-fold domains"/>
    <property type="match status" value="1"/>
</dbReference>
<reference evidence="3 4" key="1">
    <citation type="journal article" date="2015" name="Genome Biol. Evol.">
        <title>Phylogenomic analyses indicate that early fungi evolved digesting cell walls of algal ancestors of land plants.</title>
        <authorList>
            <person name="Chang Y."/>
            <person name="Wang S."/>
            <person name="Sekimoto S."/>
            <person name="Aerts A.L."/>
            <person name="Choi C."/>
            <person name="Clum A."/>
            <person name="LaButti K.M."/>
            <person name="Lindquist E.A."/>
            <person name="Yee Ngan C."/>
            <person name="Ohm R.A."/>
            <person name="Salamov A.A."/>
            <person name="Grigoriev I.V."/>
            <person name="Spatafora J.W."/>
            <person name="Berbee M.L."/>
        </authorList>
    </citation>
    <scope>NUCLEOTIDE SEQUENCE [LARGE SCALE GENOMIC DNA]</scope>
    <source>
        <strain evidence="3 4">JEL478</strain>
    </source>
</reference>
<name>A0A139A4I4_GONPJ</name>
<evidence type="ECO:0000259" key="2">
    <source>
        <dbReference type="Pfam" id="PF01370"/>
    </source>
</evidence>
<dbReference type="Proteomes" id="UP000070544">
    <property type="component" value="Unassembled WGS sequence"/>
</dbReference>
<feature type="domain" description="NAD-dependent epimerase/dehydratase" evidence="2">
    <location>
        <begin position="6"/>
        <end position="88"/>
    </location>
</feature>